<sequence length="464" mass="50994">MQPLCEPAPFGAVPQDVGPRDKPIGSSLALFGGGQRRTLGSTVPPPPPYPSGHHTLISKVCLAIRQAPAVAPRSVMPLSRGVSVYCCSPQLCPGIEFRRSNKKMILVRHCNRGRFCSFAHSKEEELYHPLTYKTRLCSAFPKCLRHFCPFAHYMTELRDPFAVPLIRSVWGAQQGASAGLQVGILSAEEGPLPRGVERPSLQLPEFENKRKLPSAALGELALQQHPSTQQSFCFLGDGIDDLQTPSNSLQAPDGETTVGPPSHAHVPLDVLLQQHFKQQGDPEKESHRLLEQPVTKEHTGPLKYSNNIATDAAAAATSSLTSQLQRLALSSEHTRVQQQQCMPQQQPLQALKRAAPPPPTVRQQQMHHHQAQFSRLQPAGPHLRYGLQDIERSLLLLQQHQQMCLHQQPQHAQYGPLPPKATAEFLQSAADIPQILSSALFESAECTSRDTTPNHSPAASIRED</sequence>
<keyword evidence="6" id="KW-1185">Reference proteome</keyword>
<evidence type="ECO:0000313" key="6">
    <source>
        <dbReference type="Proteomes" id="UP000095192"/>
    </source>
</evidence>
<proteinExistence type="predicted"/>
<dbReference type="VEuPathDB" id="ToxoDB:cyc_06870"/>
<accession>A0A1D3D779</accession>
<reference evidence="5 6" key="1">
    <citation type="journal article" date="2016" name="BMC Genomics">
        <title>Comparative genomics reveals Cyclospora cayetanensis possesses coccidia-like metabolism and invasion components but unique surface antigens.</title>
        <authorList>
            <person name="Liu S."/>
            <person name="Wang L."/>
            <person name="Zheng H."/>
            <person name="Xu Z."/>
            <person name="Roellig D.M."/>
            <person name="Li N."/>
            <person name="Frace M.A."/>
            <person name="Tang K."/>
            <person name="Arrowood M.J."/>
            <person name="Moss D.M."/>
            <person name="Zhang L."/>
            <person name="Feng Y."/>
            <person name="Xiao L."/>
        </authorList>
    </citation>
    <scope>NUCLEOTIDE SEQUENCE [LARGE SCALE GENOMIC DNA]</scope>
    <source>
        <strain evidence="5 6">CHN_HEN01</strain>
    </source>
</reference>
<dbReference type="InParanoid" id="A0A1D3D779"/>
<dbReference type="InterPro" id="IPR045234">
    <property type="entry name" value="Unkempt-like"/>
</dbReference>
<dbReference type="Proteomes" id="UP000095192">
    <property type="component" value="Unassembled WGS sequence"/>
</dbReference>
<dbReference type="Gene3D" id="3.30.1370.210">
    <property type="match status" value="1"/>
</dbReference>
<dbReference type="GO" id="GO:0008270">
    <property type="term" value="F:zinc ion binding"/>
    <property type="evidence" value="ECO:0007669"/>
    <property type="project" value="UniProtKB-KW"/>
</dbReference>
<comment type="caution">
    <text evidence="5">The sequence shown here is derived from an EMBL/GenBank/DDBJ whole genome shotgun (WGS) entry which is preliminary data.</text>
</comment>
<dbReference type="EMBL" id="JROU02000429">
    <property type="protein sequence ID" value="OEH79311.1"/>
    <property type="molecule type" value="Genomic_DNA"/>
</dbReference>
<dbReference type="PANTHER" id="PTHR14493:SF50">
    <property type="entry name" value="RING FINGER PROTEIN UNKEMPT"/>
    <property type="match status" value="1"/>
</dbReference>
<keyword evidence="3" id="KW-0862">Zinc</keyword>
<evidence type="ECO:0000256" key="3">
    <source>
        <dbReference type="ARBA" id="ARBA00022833"/>
    </source>
</evidence>
<name>A0A1D3D779_9EIME</name>
<evidence type="ECO:0000256" key="4">
    <source>
        <dbReference type="SAM" id="MobiDB-lite"/>
    </source>
</evidence>
<feature type="region of interest" description="Disordered" evidence="4">
    <location>
        <begin position="1"/>
        <end position="26"/>
    </location>
</feature>
<feature type="region of interest" description="Disordered" evidence="4">
    <location>
        <begin position="444"/>
        <end position="464"/>
    </location>
</feature>
<dbReference type="AlphaFoldDB" id="A0A1D3D779"/>
<evidence type="ECO:0000313" key="5">
    <source>
        <dbReference type="EMBL" id="OEH79311.1"/>
    </source>
</evidence>
<evidence type="ECO:0000256" key="2">
    <source>
        <dbReference type="ARBA" id="ARBA00022771"/>
    </source>
</evidence>
<keyword evidence="1" id="KW-0479">Metal-binding</keyword>
<gene>
    <name evidence="5" type="ORF">cyc_06870</name>
</gene>
<feature type="compositionally biased region" description="Polar residues" evidence="4">
    <location>
        <begin position="445"/>
        <end position="457"/>
    </location>
</feature>
<organism evidence="5 6">
    <name type="scientific">Cyclospora cayetanensis</name>
    <dbReference type="NCBI Taxonomy" id="88456"/>
    <lineage>
        <taxon>Eukaryota</taxon>
        <taxon>Sar</taxon>
        <taxon>Alveolata</taxon>
        <taxon>Apicomplexa</taxon>
        <taxon>Conoidasida</taxon>
        <taxon>Coccidia</taxon>
        <taxon>Eucoccidiorida</taxon>
        <taxon>Eimeriorina</taxon>
        <taxon>Eimeriidae</taxon>
        <taxon>Cyclospora</taxon>
    </lineage>
</organism>
<protein>
    <submittedName>
        <fullName evidence="5">Zinc ccch type domain protein</fullName>
    </submittedName>
</protein>
<keyword evidence="2" id="KW-0863">Zinc-finger</keyword>
<dbReference type="PANTHER" id="PTHR14493">
    <property type="entry name" value="UNKEMPT FAMILY MEMBER"/>
    <property type="match status" value="1"/>
</dbReference>
<evidence type="ECO:0000256" key="1">
    <source>
        <dbReference type="ARBA" id="ARBA00022723"/>
    </source>
</evidence>